<keyword evidence="1" id="KW-0472">Membrane</keyword>
<dbReference type="AlphaFoldDB" id="A0AAC9IYR3"/>
<organism evidence="2 3">
    <name type="scientific">Virgibacillus halodenitrificans</name>
    <name type="common">Bacillus halodenitrificans</name>
    <dbReference type="NCBI Taxonomy" id="1482"/>
    <lineage>
        <taxon>Bacteria</taxon>
        <taxon>Bacillati</taxon>
        <taxon>Bacillota</taxon>
        <taxon>Bacilli</taxon>
        <taxon>Bacillales</taxon>
        <taxon>Bacillaceae</taxon>
        <taxon>Virgibacillus</taxon>
    </lineage>
</organism>
<name>A0AAC9IYR3_VIRHA</name>
<dbReference type="Proteomes" id="UP000182945">
    <property type="component" value="Chromosome"/>
</dbReference>
<sequence length="148" mass="17066">MLIIGITTLLVALYTGLVVGTYKKFRQNGINFIGKAKLVFPFIPISLIFLHLFWAITSLFKSNKQSIYLFKMVLFKYPVVVGMIIELMLENAALRISENDKIVKMKRKTNRKKAIRKKKSIELRDMPQYSSQKKIYHAYKSLVSSSAV</sequence>
<evidence type="ECO:0000256" key="1">
    <source>
        <dbReference type="SAM" id="Phobius"/>
    </source>
</evidence>
<dbReference type="GeneID" id="71514517"/>
<dbReference type="KEGG" id="vhl:BME96_08940"/>
<dbReference type="RefSeq" id="WP_071648910.1">
    <property type="nucleotide sequence ID" value="NZ_CP017962.1"/>
</dbReference>
<keyword evidence="1" id="KW-0812">Transmembrane</keyword>
<proteinExistence type="predicted"/>
<accession>A0AAC9IYR3</accession>
<evidence type="ECO:0000313" key="2">
    <source>
        <dbReference type="EMBL" id="APC48286.1"/>
    </source>
</evidence>
<protein>
    <submittedName>
        <fullName evidence="2">Uncharacterized protein</fullName>
    </submittedName>
</protein>
<evidence type="ECO:0000313" key="3">
    <source>
        <dbReference type="Proteomes" id="UP000182945"/>
    </source>
</evidence>
<feature type="transmembrane region" description="Helical" evidence="1">
    <location>
        <begin position="68"/>
        <end position="89"/>
    </location>
</feature>
<gene>
    <name evidence="2" type="ORF">BME96_08940</name>
</gene>
<keyword evidence="1" id="KW-1133">Transmembrane helix</keyword>
<dbReference type="EMBL" id="CP017962">
    <property type="protein sequence ID" value="APC48286.1"/>
    <property type="molecule type" value="Genomic_DNA"/>
</dbReference>
<reference evidence="2 3" key="1">
    <citation type="submission" date="2016-11" db="EMBL/GenBank/DDBJ databases">
        <title>Complete genome sequencing of Virgibacillus halodenitrificans PDB-F2.</title>
        <authorList>
            <person name="Sun Z."/>
            <person name="Zhou Y."/>
            <person name="Li H."/>
        </authorList>
    </citation>
    <scope>NUCLEOTIDE SEQUENCE [LARGE SCALE GENOMIC DNA]</scope>
    <source>
        <strain evidence="2 3">PDB-F2</strain>
    </source>
</reference>
<feature type="transmembrane region" description="Helical" evidence="1">
    <location>
        <begin position="36"/>
        <end position="56"/>
    </location>
</feature>